<evidence type="ECO:0000259" key="1">
    <source>
        <dbReference type="Pfam" id="PF01272"/>
    </source>
</evidence>
<dbReference type="InterPro" id="IPR036953">
    <property type="entry name" value="GreA/GreB_C_sf"/>
</dbReference>
<dbReference type="GO" id="GO:0003677">
    <property type="term" value="F:DNA binding"/>
    <property type="evidence" value="ECO:0007669"/>
    <property type="project" value="InterPro"/>
</dbReference>
<dbReference type="GO" id="GO:0032784">
    <property type="term" value="P:regulation of DNA-templated transcription elongation"/>
    <property type="evidence" value="ECO:0007669"/>
    <property type="project" value="InterPro"/>
</dbReference>
<dbReference type="PANTHER" id="PTHR30437:SF5">
    <property type="entry name" value="REGULATOR OF NUCLEOSIDE DIPHOSPHATE KINASE"/>
    <property type="match status" value="1"/>
</dbReference>
<evidence type="ECO:0000313" key="3">
    <source>
        <dbReference type="Proteomes" id="UP000239990"/>
    </source>
</evidence>
<keyword evidence="2" id="KW-0648">Protein biosynthesis</keyword>
<evidence type="ECO:0000313" key="2">
    <source>
        <dbReference type="EMBL" id="PPA75531.1"/>
    </source>
</evidence>
<dbReference type="RefSeq" id="WP_046807288.1">
    <property type="nucleotide sequence ID" value="NZ_PREU01000006.1"/>
</dbReference>
<dbReference type="Proteomes" id="UP000239990">
    <property type="component" value="Unassembled WGS sequence"/>
</dbReference>
<dbReference type="InterPro" id="IPR023459">
    <property type="entry name" value="Tscrpt_elong_fac_GreA/B_fam"/>
</dbReference>
<dbReference type="Pfam" id="PF01272">
    <property type="entry name" value="GreA_GreB"/>
    <property type="match status" value="1"/>
</dbReference>
<dbReference type="OrthoDB" id="192847at2"/>
<dbReference type="EMBL" id="PREU01000006">
    <property type="protein sequence ID" value="PPA75531.1"/>
    <property type="molecule type" value="Genomic_DNA"/>
</dbReference>
<reference evidence="2 3" key="1">
    <citation type="submission" date="2018-02" db="EMBL/GenBank/DDBJ databases">
        <title>Draft Genome of Achromobacter spanius stain 6.</title>
        <authorList>
            <person name="Gunasekera T.S."/>
            <person name="Radwan O."/>
            <person name="Ruiz O.N."/>
        </authorList>
    </citation>
    <scope>NUCLEOTIDE SEQUENCE [LARGE SCALE GENOMIC DNA]</scope>
    <source>
        <strain evidence="2 3">6</strain>
    </source>
</reference>
<dbReference type="AlphaFoldDB" id="A0A2S5GRQ7"/>
<comment type="caution">
    <text evidence="2">The sequence shown here is derived from an EMBL/GenBank/DDBJ whole genome shotgun (WGS) entry which is preliminary data.</text>
</comment>
<proteinExistence type="predicted"/>
<name>A0A2S5GRQ7_9BURK</name>
<organism evidence="2 3">
    <name type="scientific">Achromobacter spanius</name>
    <dbReference type="NCBI Taxonomy" id="217203"/>
    <lineage>
        <taxon>Bacteria</taxon>
        <taxon>Pseudomonadati</taxon>
        <taxon>Pseudomonadota</taxon>
        <taxon>Betaproteobacteria</taxon>
        <taxon>Burkholderiales</taxon>
        <taxon>Alcaligenaceae</taxon>
        <taxon>Achromobacter</taxon>
    </lineage>
</organism>
<dbReference type="Gene3D" id="3.10.50.30">
    <property type="entry name" value="Transcription elongation factor, GreA/GreB, C-terminal domain"/>
    <property type="match status" value="1"/>
</dbReference>
<dbReference type="GO" id="GO:0003746">
    <property type="term" value="F:translation elongation factor activity"/>
    <property type="evidence" value="ECO:0007669"/>
    <property type="project" value="UniProtKB-KW"/>
</dbReference>
<dbReference type="GO" id="GO:0006354">
    <property type="term" value="P:DNA-templated transcription elongation"/>
    <property type="evidence" value="ECO:0007669"/>
    <property type="project" value="TreeGrafter"/>
</dbReference>
<dbReference type="PANTHER" id="PTHR30437">
    <property type="entry name" value="TRANSCRIPTION ELONGATION FACTOR GREA"/>
    <property type="match status" value="1"/>
</dbReference>
<dbReference type="InterPro" id="IPR001437">
    <property type="entry name" value="Tscrpt_elong_fac_GreA/B_C"/>
</dbReference>
<protein>
    <submittedName>
        <fullName evidence="2">Transcription elongation factor</fullName>
    </submittedName>
</protein>
<sequence length="140" mass="14910">MNAVPQDKLITALDHARLLGMITRPATAATLSRDAVDAAQELLDSAPIIAIEEVTPDIITMRSRVRLLNDKGDEMVVTLCYPADANLAQGQVSVMSPLGLSLIGSRTGQLVTWTAPNQTEHSASIEEILYQPEAAGDTTA</sequence>
<feature type="domain" description="Transcription elongation factor GreA/GreB C-terminal" evidence="1">
    <location>
        <begin position="56"/>
        <end position="130"/>
    </location>
</feature>
<gene>
    <name evidence="2" type="ORF">C4E15_15685</name>
</gene>
<dbReference type="GO" id="GO:0070063">
    <property type="term" value="F:RNA polymerase binding"/>
    <property type="evidence" value="ECO:0007669"/>
    <property type="project" value="InterPro"/>
</dbReference>
<accession>A0A2S5GRQ7</accession>
<dbReference type="SUPFAM" id="SSF54534">
    <property type="entry name" value="FKBP-like"/>
    <property type="match status" value="1"/>
</dbReference>
<keyword evidence="2" id="KW-0251">Elongation factor</keyword>